<feature type="compositionally biased region" description="Low complexity" evidence="1">
    <location>
        <begin position="50"/>
        <end position="62"/>
    </location>
</feature>
<gene>
    <name evidence="2" type="ORF">FRX48_02714</name>
</gene>
<evidence type="ECO:0000313" key="3">
    <source>
        <dbReference type="Proteomes" id="UP000324767"/>
    </source>
</evidence>
<organism evidence="2 3">
    <name type="scientific">Lasallia pustulata</name>
    <dbReference type="NCBI Taxonomy" id="136370"/>
    <lineage>
        <taxon>Eukaryota</taxon>
        <taxon>Fungi</taxon>
        <taxon>Dikarya</taxon>
        <taxon>Ascomycota</taxon>
        <taxon>Pezizomycotina</taxon>
        <taxon>Lecanoromycetes</taxon>
        <taxon>OSLEUM clade</taxon>
        <taxon>Umbilicariomycetidae</taxon>
        <taxon>Umbilicariales</taxon>
        <taxon>Umbilicariaceae</taxon>
        <taxon>Lasallia</taxon>
    </lineage>
</organism>
<feature type="region of interest" description="Disordered" evidence="1">
    <location>
        <begin position="46"/>
        <end position="71"/>
    </location>
</feature>
<evidence type="ECO:0000313" key="2">
    <source>
        <dbReference type="EMBL" id="KAA6412971.1"/>
    </source>
</evidence>
<dbReference type="EMBL" id="VXIT01000004">
    <property type="protein sequence ID" value="KAA6412971.1"/>
    <property type="molecule type" value="Genomic_DNA"/>
</dbReference>
<name>A0A5M8PV75_9LECA</name>
<dbReference type="OrthoDB" id="3530768at2759"/>
<accession>A0A5M8PV75</accession>
<comment type="caution">
    <text evidence="2">The sequence shown here is derived from an EMBL/GenBank/DDBJ whole genome shotgun (WGS) entry which is preliminary data.</text>
</comment>
<feature type="region of interest" description="Disordered" evidence="1">
    <location>
        <begin position="1"/>
        <end position="30"/>
    </location>
</feature>
<reference evidence="2 3" key="1">
    <citation type="submission" date="2019-09" db="EMBL/GenBank/DDBJ databases">
        <title>The hologenome of the rock-dwelling lichen Lasallia pustulata.</title>
        <authorList>
            <person name="Greshake Tzovaras B."/>
            <person name="Segers F."/>
            <person name="Bicker A."/>
            <person name="Dal Grande F."/>
            <person name="Otte J."/>
            <person name="Hankeln T."/>
            <person name="Schmitt I."/>
            <person name="Ebersberger I."/>
        </authorList>
    </citation>
    <scope>NUCLEOTIDE SEQUENCE [LARGE SCALE GENOMIC DNA]</scope>
    <source>
        <strain evidence="2">A1-1</strain>
    </source>
</reference>
<sequence length="314" mass="34443">MDSVEQNTTITKNLLETPVDRSPNSSATTGYRNTRLWTQVAAQAMPPPSAASFPSTFAAQSTQGTRNDLSTPDDRRVVVKLGPTYIDHYRTLTPSALCDRVASHIHASTDPNIASLRVAAAKQLRSGDLAIYTQTVAEKEALQTNPSWAKSFGASKVVATTYGVITHGIPAKGIRMDDQKQTIARIQAENHKIGNEKDIPISYVGWLCVPKRAAGSMVVEFTDAEQANVALQTGLIWDSAPQLMNNERREKKNLVHSSPNKTRKHCVGMDNKHSIAEVHVRQHSILNCCVSPRNSSPLQIKCLGACRLFNCQMR</sequence>
<dbReference type="AlphaFoldDB" id="A0A5M8PV75"/>
<feature type="compositionally biased region" description="Polar residues" evidence="1">
    <location>
        <begin position="1"/>
        <end position="14"/>
    </location>
</feature>
<evidence type="ECO:0000256" key="1">
    <source>
        <dbReference type="SAM" id="MobiDB-lite"/>
    </source>
</evidence>
<proteinExistence type="predicted"/>
<protein>
    <submittedName>
        <fullName evidence="2">Uncharacterized protein</fullName>
    </submittedName>
</protein>
<dbReference type="Proteomes" id="UP000324767">
    <property type="component" value="Unassembled WGS sequence"/>
</dbReference>